<proteinExistence type="predicted"/>
<name>A0ABT5UGK7_9GAMM</name>
<reference evidence="2 3" key="1">
    <citation type="submission" date="2022-11" db="EMBL/GenBank/DDBJ databases">
        <title>Spartinivicinus poritis sp. nov., isolated from scleractinian coral Porites lutea.</title>
        <authorList>
            <person name="Zhang G."/>
            <person name="Cai L."/>
            <person name="Wei Q."/>
        </authorList>
    </citation>
    <scope>NUCLEOTIDE SEQUENCE [LARGE SCALE GENOMIC DNA]</scope>
    <source>
        <strain evidence="2 3">A2-2</strain>
    </source>
</reference>
<feature type="compositionally biased region" description="Basic residues" evidence="1">
    <location>
        <begin position="79"/>
        <end position="88"/>
    </location>
</feature>
<dbReference type="NCBIfam" id="TIGR02443">
    <property type="entry name" value="YheV family putative zinc ribbon protein"/>
    <property type="match status" value="1"/>
</dbReference>
<organism evidence="2 3">
    <name type="scientific">Spartinivicinus poritis</name>
    <dbReference type="NCBI Taxonomy" id="2994640"/>
    <lineage>
        <taxon>Bacteria</taxon>
        <taxon>Pseudomonadati</taxon>
        <taxon>Pseudomonadota</taxon>
        <taxon>Gammaproteobacteria</taxon>
        <taxon>Oceanospirillales</taxon>
        <taxon>Zooshikellaceae</taxon>
        <taxon>Spartinivicinus</taxon>
    </lineage>
</organism>
<dbReference type="EMBL" id="JAPMOU010000030">
    <property type="protein sequence ID" value="MDE1464204.1"/>
    <property type="molecule type" value="Genomic_DNA"/>
</dbReference>
<dbReference type="Proteomes" id="UP001528823">
    <property type="component" value="Unassembled WGS sequence"/>
</dbReference>
<accession>A0ABT5UGK7</accession>
<dbReference type="Pfam" id="PF09526">
    <property type="entry name" value="DUF2387"/>
    <property type="match status" value="1"/>
</dbReference>
<evidence type="ECO:0000256" key="1">
    <source>
        <dbReference type="SAM" id="MobiDB-lite"/>
    </source>
</evidence>
<protein>
    <submittedName>
        <fullName evidence="2">YheV family putative metal-binding protein</fullName>
    </submittedName>
</protein>
<feature type="compositionally biased region" description="Polar residues" evidence="1">
    <location>
        <begin position="57"/>
        <end position="68"/>
    </location>
</feature>
<dbReference type="RefSeq" id="WP_274690534.1">
    <property type="nucleotide sequence ID" value="NZ_JAPMOU010000030.1"/>
</dbReference>
<gene>
    <name evidence="2" type="ORF">ORQ98_19790</name>
</gene>
<feature type="region of interest" description="Disordered" evidence="1">
    <location>
        <begin position="57"/>
        <end position="88"/>
    </location>
</feature>
<keyword evidence="3" id="KW-1185">Reference proteome</keyword>
<evidence type="ECO:0000313" key="3">
    <source>
        <dbReference type="Proteomes" id="UP001528823"/>
    </source>
</evidence>
<evidence type="ECO:0000313" key="2">
    <source>
        <dbReference type="EMBL" id="MDE1464204.1"/>
    </source>
</evidence>
<sequence length="88" mass="9758">MSISKRFIAGAVCPRCAMMDRIVVFQENDHEVRECVECGYTDSMATIGSPVELPTRVNQADASSQPASQPLKFYPNPKLKSKQPQKKA</sequence>
<dbReference type="InterPro" id="IPR012658">
    <property type="entry name" value="YheV"/>
</dbReference>
<comment type="caution">
    <text evidence="2">The sequence shown here is derived from an EMBL/GenBank/DDBJ whole genome shotgun (WGS) entry which is preliminary data.</text>
</comment>